<sequence length="78" mass="8773">SDFRKKYRINSSTAQSIRRSYHQFESSGYPCKEKSGGRPGGTAENVERVRDTFLRSPRISTVFASRELGIPQTTVGEC</sequence>
<reference evidence="2 3" key="1">
    <citation type="journal article" date="2019" name="Sci. Rep.">
        <title>Orb-weaving spider Araneus ventricosus genome elucidates the spidroin gene catalogue.</title>
        <authorList>
            <person name="Kono N."/>
            <person name="Nakamura H."/>
            <person name="Ohtoshi R."/>
            <person name="Moran D.A.P."/>
            <person name="Shinohara A."/>
            <person name="Yoshida Y."/>
            <person name="Fujiwara M."/>
            <person name="Mori M."/>
            <person name="Tomita M."/>
            <person name="Arakawa K."/>
        </authorList>
    </citation>
    <scope>NUCLEOTIDE SEQUENCE [LARGE SCALE GENOMIC DNA]</scope>
</reference>
<evidence type="ECO:0008006" key="4">
    <source>
        <dbReference type="Google" id="ProtNLM"/>
    </source>
</evidence>
<dbReference type="EMBL" id="BGPR01148462">
    <property type="protein sequence ID" value="GBN80754.1"/>
    <property type="molecule type" value="Genomic_DNA"/>
</dbReference>
<feature type="region of interest" description="Disordered" evidence="1">
    <location>
        <begin position="19"/>
        <end position="44"/>
    </location>
</feature>
<feature type="non-terminal residue" evidence="2">
    <location>
        <position position="1"/>
    </location>
</feature>
<dbReference type="AlphaFoldDB" id="A0A4Y2RXX2"/>
<organism evidence="2 3">
    <name type="scientific">Araneus ventricosus</name>
    <name type="common">Orbweaver spider</name>
    <name type="synonym">Epeira ventricosa</name>
    <dbReference type="NCBI Taxonomy" id="182803"/>
    <lineage>
        <taxon>Eukaryota</taxon>
        <taxon>Metazoa</taxon>
        <taxon>Ecdysozoa</taxon>
        <taxon>Arthropoda</taxon>
        <taxon>Chelicerata</taxon>
        <taxon>Arachnida</taxon>
        <taxon>Araneae</taxon>
        <taxon>Araneomorphae</taxon>
        <taxon>Entelegynae</taxon>
        <taxon>Araneoidea</taxon>
        <taxon>Araneidae</taxon>
        <taxon>Araneus</taxon>
    </lineage>
</organism>
<proteinExistence type="predicted"/>
<protein>
    <recommendedName>
        <fullName evidence="4">DUF4817 domain-containing protein</fullName>
    </recommendedName>
</protein>
<keyword evidence="3" id="KW-1185">Reference proteome</keyword>
<evidence type="ECO:0000313" key="3">
    <source>
        <dbReference type="Proteomes" id="UP000499080"/>
    </source>
</evidence>
<dbReference type="Proteomes" id="UP000499080">
    <property type="component" value="Unassembled WGS sequence"/>
</dbReference>
<evidence type="ECO:0000256" key="1">
    <source>
        <dbReference type="SAM" id="MobiDB-lite"/>
    </source>
</evidence>
<dbReference type="OrthoDB" id="6628920at2759"/>
<gene>
    <name evidence="2" type="ORF">AVEN_200379_1</name>
</gene>
<accession>A0A4Y2RXX2</accession>
<comment type="caution">
    <text evidence="2">The sequence shown here is derived from an EMBL/GenBank/DDBJ whole genome shotgun (WGS) entry which is preliminary data.</text>
</comment>
<name>A0A4Y2RXX2_ARAVE</name>
<evidence type="ECO:0000313" key="2">
    <source>
        <dbReference type="EMBL" id="GBN80754.1"/>
    </source>
</evidence>